<reference evidence="1 2" key="1">
    <citation type="submission" date="2017-04" db="EMBL/GenBank/DDBJ databases">
        <authorList>
            <person name="Afonso C.L."/>
            <person name="Miller P.J."/>
            <person name="Scott M.A."/>
            <person name="Spackman E."/>
            <person name="Goraichik I."/>
            <person name="Dimitrov K.M."/>
            <person name="Suarez D.L."/>
            <person name="Swayne D.E."/>
        </authorList>
    </citation>
    <scope>NUCLEOTIDE SEQUENCE [LARGE SCALE GENOMIC DNA]</scope>
    <source>
        <strain evidence="1 2">DSM 43828</strain>
    </source>
</reference>
<gene>
    <name evidence="1" type="ORF">SAMN05661093_10961</name>
</gene>
<protein>
    <recommendedName>
        <fullName evidence="3">Aminoglycoside phosphotransferase domain-containing protein</fullName>
    </recommendedName>
</protein>
<dbReference type="SUPFAM" id="SSF56112">
    <property type="entry name" value="Protein kinase-like (PK-like)"/>
    <property type="match status" value="1"/>
</dbReference>
<sequence>MIRSTWDELPAPVREDVERQVGRVVRVESASAGRNSQFAATLHVADTGEQLFVKGIITDHSQARAYRHEADINAWLPSVAPRLRWRVETSGWLMLGFDHVDGRHADLSPGSADLPLVALSVAALAEGLCPSPVSGVPSVVGQWERLAAWRRIRRDPPSDLDPWSRANLDRFVDCELGAMDLWDGQCLLHTDLQSLNILMAPRARVVDWAWARLGASWMDTGFLVLRLIEAGHTPRDAEHWADSVPVWSTGSEAARTVFAIVVLGVWEYLQRKHPLPHRERLTDVARQWARYRLAHSGPPSQQC</sequence>
<dbReference type="AlphaFoldDB" id="A0A1Y5Y906"/>
<dbReference type="InterPro" id="IPR011009">
    <property type="entry name" value="Kinase-like_dom_sf"/>
</dbReference>
<dbReference type="RefSeq" id="WP_084434904.1">
    <property type="nucleotide sequence ID" value="NZ_FWXV01000023.1"/>
</dbReference>
<evidence type="ECO:0008006" key="3">
    <source>
        <dbReference type="Google" id="ProtNLM"/>
    </source>
</evidence>
<evidence type="ECO:0000313" key="2">
    <source>
        <dbReference type="Proteomes" id="UP000192674"/>
    </source>
</evidence>
<organism evidence="1 2">
    <name type="scientific">Kibdelosporangium aridum</name>
    <dbReference type="NCBI Taxonomy" id="2030"/>
    <lineage>
        <taxon>Bacteria</taxon>
        <taxon>Bacillati</taxon>
        <taxon>Actinomycetota</taxon>
        <taxon>Actinomycetes</taxon>
        <taxon>Pseudonocardiales</taxon>
        <taxon>Pseudonocardiaceae</taxon>
        <taxon>Kibdelosporangium</taxon>
    </lineage>
</organism>
<keyword evidence="2" id="KW-1185">Reference proteome</keyword>
<dbReference type="OrthoDB" id="2570531at2"/>
<dbReference type="EMBL" id="FWXV01000023">
    <property type="protein sequence ID" value="SMD27358.1"/>
    <property type="molecule type" value="Genomic_DNA"/>
</dbReference>
<accession>A0A1Y5Y906</accession>
<proteinExistence type="predicted"/>
<name>A0A1Y5Y906_KIBAR</name>
<dbReference type="Proteomes" id="UP000192674">
    <property type="component" value="Unassembled WGS sequence"/>
</dbReference>
<evidence type="ECO:0000313" key="1">
    <source>
        <dbReference type="EMBL" id="SMD27358.1"/>
    </source>
</evidence>